<reference evidence="3" key="1">
    <citation type="submission" date="2016-11" db="EMBL/GenBank/DDBJ databases">
        <authorList>
            <person name="Varghese N."/>
            <person name="Submissions S."/>
        </authorList>
    </citation>
    <scope>NUCLEOTIDE SEQUENCE [LARGE SCALE GENOMIC DNA]</scope>
    <source>
        <strain evidence="3">DX253</strain>
    </source>
</reference>
<organism evidence="2 3">
    <name type="scientific">Haladaptatus paucihalophilus DX253</name>
    <dbReference type="NCBI Taxonomy" id="797209"/>
    <lineage>
        <taxon>Archaea</taxon>
        <taxon>Methanobacteriati</taxon>
        <taxon>Methanobacteriota</taxon>
        <taxon>Stenosarchaea group</taxon>
        <taxon>Halobacteria</taxon>
        <taxon>Halobacteriales</taxon>
        <taxon>Haladaptataceae</taxon>
        <taxon>Haladaptatus</taxon>
    </lineage>
</organism>
<dbReference type="RefSeq" id="WP_232423719.1">
    <property type="nucleotide sequence ID" value="NZ_AEMG01000012.1"/>
</dbReference>
<gene>
    <name evidence="2" type="ORF">SAMN05444342_0041</name>
</gene>
<dbReference type="EMBL" id="FRAN01000001">
    <property type="protein sequence ID" value="SHJ94773.1"/>
    <property type="molecule type" value="Genomic_DNA"/>
</dbReference>
<dbReference type="InterPro" id="IPR006311">
    <property type="entry name" value="TAT_signal"/>
</dbReference>
<keyword evidence="3" id="KW-1185">Reference proteome</keyword>
<evidence type="ECO:0000313" key="2">
    <source>
        <dbReference type="EMBL" id="SHJ94773.1"/>
    </source>
</evidence>
<proteinExistence type="predicted"/>
<evidence type="ECO:0000256" key="1">
    <source>
        <dbReference type="SAM" id="MobiDB-lite"/>
    </source>
</evidence>
<feature type="region of interest" description="Disordered" evidence="1">
    <location>
        <begin position="254"/>
        <end position="275"/>
    </location>
</feature>
<sequence>MSPRPDSPLSRRRVLLAGGSVLGLGSASFVTNTMPAPVVDARTKHVGIPSIPPRIEIPASHVRVAKAHAQRIIDEAKTEWKRADKSALKEFDRDYLNDLPDRSRATIDDIQDGSGTPQTLERCQWAASTAAKTLGTAQYLNDEYTEKNPKRSQTKLEREIDSFRTNIEYECDDPNDFLVHVGRVERHTQQAASFLDLDSPPEDAMEAGKSLSDIESARRDFDDGRRLYERYRGGLKDPNPFGDALARNRTHLEQQAEELRSKGDDNADDDLPKSPYRRLRGRIYTHGWFYGRNTLWDAKRYREDGYEVLSATTTADALQHFLAWRDAKRRVDIPKESGEIGSKRVFRAKKLAVSELRTALSKSDDGSFARTLLDTAHGLIDSGDSTVDDEDFPHAEAYGRYLLGWAYSKHAPKTAKRLTRR</sequence>
<dbReference type="PROSITE" id="PS51318">
    <property type="entry name" value="TAT"/>
    <property type="match status" value="1"/>
</dbReference>
<protein>
    <submittedName>
        <fullName evidence="2">Uncharacterized protein</fullName>
    </submittedName>
</protein>
<feature type="compositionally biased region" description="Basic and acidic residues" evidence="1">
    <location>
        <begin position="254"/>
        <end position="265"/>
    </location>
</feature>
<dbReference type="AlphaFoldDB" id="A0A1M6NGN5"/>
<dbReference type="Proteomes" id="UP000184203">
    <property type="component" value="Unassembled WGS sequence"/>
</dbReference>
<evidence type="ECO:0000313" key="3">
    <source>
        <dbReference type="Proteomes" id="UP000184203"/>
    </source>
</evidence>
<name>A0A1M6NGN5_HALPU</name>
<accession>A0A1M6NGN5</accession>